<dbReference type="OrthoDB" id="9805474at2"/>
<dbReference type="PROSITE" id="PS50887">
    <property type="entry name" value="GGDEF"/>
    <property type="match status" value="2"/>
</dbReference>
<sequence length="453" mass="52012">MKKILLVDDDEEDIEALEEILGDDYEIVVAEVSHDAIRLAEEIDFDLLLIDVYLPGIDGFDTVRVIQASKDKMNVPFIFLTSERDYAIELECLEIGAEGVISKPYSASLILNKVKKVIEDFKYRKGLENKVEKNEETIEQVVNDSKIDYLTGIYNRSGGVELWIEKCHEYEQMTIFMMDIDNFKQINDTYGHVAGDEALRALGKIISENINKEDLAIRVGGDEFIICVMSFLSEKKIKNLAGKINKKAIEKFNELGYRDIATISCGVVRYPDDGTVVEELYRKADKALYTVKLNGKNGTHLYDEFLDETSREGNVELKNVIYTIEGHLDTRDGAFQVEYNDFKKIYNFVRRYLKRYPGNAKMVVFTLGRNQIIELDTLKKAMNSLEAAVSDALRNSDVSTKYNSSQYVVLLMNVKDEDIDKVVSRVEKIYERYLMGESIELSYEVKDMQEREE</sequence>
<gene>
    <name evidence="6" type="ORF">SAMN05216544_2243</name>
</gene>
<dbReference type="Proteomes" id="UP000187651">
    <property type="component" value="Unassembled WGS sequence"/>
</dbReference>
<dbReference type="NCBIfam" id="TIGR00254">
    <property type="entry name" value="GGDEF"/>
    <property type="match status" value="1"/>
</dbReference>
<dbReference type="Gene3D" id="3.40.50.2300">
    <property type="match status" value="1"/>
</dbReference>
<dbReference type="GO" id="GO:0052621">
    <property type="term" value="F:diguanylate cyclase activity"/>
    <property type="evidence" value="ECO:0007669"/>
    <property type="project" value="TreeGrafter"/>
</dbReference>
<dbReference type="SUPFAM" id="SSF55073">
    <property type="entry name" value="Nucleotide cyclase"/>
    <property type="match status" value="1"/>
</dbReference>
<keyword evidence="7" id="KW-1185">Reference proteome</keyword>
<dbReference type="SUPFAM" id="SSF52172">
    <property type="entry name" value="CheY-like"/>
    <property type="match status" value="1"/>
</dbReference>
<dbReference type="InterPro" id="IPR000160">
    <property type="entry name" value="GGDEF_dom"/>
</dbReference>
<dbReference type="InterPro" id="IPR029787">
    <property type="entry name" value="Nucleotide_cyclase"/>
</dbReference>
<evidence type="ECO:0000256" key="3">
    <source>
        <dbReference type="PROSITE-ProRule" id="PRU00169"/>
    </source>
</evidence>
<reference evidence="7" key="1">
    <citation type="submission" date="2016-10" db="EMBL/GenBank/DDBJ databases">
        <authorList>
            <person name="Varghese N."/>
            <person name="Submissions S."/>
        </authorList>
    </citation>
    <scope>NUCLEOTIDE SEQUENCE [LARGE SCALE GENOMIC DNA]</scope>
    <source>
        <strain evidence="7">M83</strain>
    </source>
</reference>
<evidence type="ECO:0000259" key="4">
    <source>
        <dbReference type="PROSITE" id="PS50110"/>
    </source>
</evidence>
<evidence type="ECO:0000256" key="1">
    <source>
        <dbReference type="ARBA" id="ARBA00018672"/>
    </source>
</evidence>
<comment type="function">
    <text evidence="2">May play the central regulatory role in sporulation. It may be an element of the effector pathway responsible for the activation of sporulation genes in response to nutritional stress. Spo0A may act in concert with spo0H (a sigma factor) to control the expression of some genes that are critical to the sporulation process.</text>
</comment>
<accession>A0A1G9ZU48</accession>
<evidence type="ECO:0000256" key="2">
    <source>
        <dbReference type="ARBA" id="ARBA00024867"/>
    </source>
</evidence>
<dbReference type="GO" id="GO:0043709">
    <property type="term" value="P:cell adhesion involved in single-species biofilm formation"/>
    <property type="evidence" value="ECO:0007669"/>
    <property type="project" value="TreeGrafter"/>
</dbReference>
<dbReference type="PANTHER" id="PTHR45138:SF9">
    <property type="entry name" value="DIGUANYLATE CYCLASE DGCM-RELATED"/>
    <property type="match status" value="1"/>
</dbReference>
<feature type="modified residue" description="4-aspartylphosphate" evidence="3">
    <location>
        <position position="51"/>
    </location>
</feature>
<dbReference type="GO" id="GO:0005886">
    <property type="term" value="C:plasma membrane"/>
    <property type="evidence" value="ECO:0007669"/>
    <property type="project" value="TreeGrafter"/>
</dbReference>
<name>A0A1G9ZU48_9FIRM</name>
<dbReference type="GO" id="GO:0000160">
    <property type="term" value="P:phosphorelay signal transduction system"/>
    <property type="evidence" value="ECO:0007669"/>
    <property type="project" value="InterPro"/>
</dbReference>
<dbReference type="GO" id="GO:1902201">
    <property type="term" value="P:negative regulation of bacterial-type flagellum-dependent cell motility"/>
    <property type="evidence" value="ECO:0007669"/>
    <property type="project" value="TreeGrafter"/>
</dbReference>
<dbReference type="PROSITE" id="PS50110">
    <property type="entry name" value="RESPONSE_REGULATORY"/>
    <property type="match status" value="1"/>
</dbReference>
<evidence type="ECO:0000313" key="6">
    <source>
        <dbReference type="EMBL" id="SDN24451.1"/>
    </source>
</evidence>
<evidence type="ECO:0000313" key="7">
    <source>
        <dbReference type="Proteomes" id="UP000187651"/>
    </source>
</evidence>
<dbReference type="CDD" id="cd01949">
    <property type="entry name" value="GGDEF"/>
    <property type="match status" value="1"/>
</dbReference>
<keyword evidence="3" id="KW-0597">Phosphoprotein</keyword>
<dbReference type="SMART" id="SM00448">
    <property type="entry name" value="REC"/>
    <property type="match status" value="1"/>
</dbReference>
<dbReference type="CDD" id="cd00156">
    <property type="entry name" value="REC"/>
    <property type="match status" value="1"/>
</dbReference>
<evidence type="ECO:0000259" key="5">
    <source>
        <dbReference type="PROSITE" id="PS50887"/>
    </source>
</evidence>
<protein>
    <recommendedName>
        <fullName evidence="1">Stage 0 sporulation protein A homolog</fullName>
    </recommendedName>
</protein>
<dbReference type="EMBL" id="FNHZ01000009">
    <property type="protein sequence ID" value="SDN24451.1"/>
    <property type="molecule type" value="Genomic_DNA"/>
</dbReference>
<dbReference type="InterPro" id="IPR001789">
    <property type="entry name" value="Sig_transdc_resp-reg_receiver"/>
</dbReference>
<dbReference type="Pfam" id="PF00990">
    <property type="entry name" value="GGDEF"/>
    <property type="match status" value="1"/>
</dbReference>
<feature type="domain" description="GGDEF" evidence="5">
    <location>
        <begin position="360"/>
        <end position="453"/>
    </location>
</feature>
<dbReference type="Gene3D" id="3.30.70.270">
    <property type="match status" value="1"/>
</dbReference>
<proteinExistence type="predicted"/>
<dbReference type="AlphaFoldDB" id="A0A1G9ZU48"/>
<dbReference type="SMART" id="SM00267">
    <property type="entry name" value="GGDEF"/>
    <property type="match status" value="1"/>
</dbReference>
<dbReference type="InterPro" id="IPR050469">
    <property type="entry name" value="Diguanylate_Cyclase"/>
</dbReference>
<dbReference type="InterPro" id="IPR043128">
    <property type="entry name" value="Rev_trsase/Diguanyl_cyclase"/>
</dbReference>
<dbReference type="PANTHER" id="PTHR45138">
    <property type="entry name" value="REGULATORY COMPONENTS OF SENSORY TRANSDUCTION SYSTEM"/>
    <property type="match status" value="1"/>
</dbReference>
<feature type="domain" description="Response regulatory" evidence="4">
    <location>
        <begin position="3"/>
        <end position="118"/>
    </location>
</feature>
<feature type="domain" description="GGDEF" evidence="5">
    <location>
        <begin position="171"/>
        <end position="304"/>
    </location>
</feature>
<dbReference type="InterPro" id="IPR011006">
    <property type="entry name" value="CheY-like_superfamily"/>
</dbReference>
<dbReference type="Pfam" id="PF00072">
    <property type="entry name" value="Response_reg"/>
    <property type="match status" value="1"/>
</dbReference>
<dbReference type="RefSeq" id="WP_074522208.1">
    <property type="nucleotide sequence ID" value="NZ_FNHZ01000009.1"/>
</dbReference>
<organism evidence="6 7">
    <name type="scientific">Lachnospira pectinoschiza</name>
    <dbReference type="NCBI Taxonomy" id="28052"/>
    <lineage>
        <taxon>Bacteria</taxon>
        <taxon>Bacillati</taxon>
        <taxon>Bacillota</taxon>
        <taxon>Clostridia</taxon>
        <taxon>Lachnospirales</taxon>
        <taxon>Lachnospiraceae</taxon>
        <taxon>Lachnospira</taxon>
    </lineage>
</organism>